<dbReference type="AlphaFoldDB" id="A0A0G2EWL5"/>
<feature type="compositionally biased region" description="Acidic residues" evidence="1">
    <location>
        <begin position="79"/>
        <end position="90"/>
    </location>
</feature>
<feature type="region of interest" description="Disordered" evidence="1">
    <location>
        <begin position="143"/>
        <end position="453"/>
    </location>
</feature>
<feature type="compositionally biased region" description="Basic residues" evidence="1">
    <location>
        <begin position="442"/>
        <end position="453"/>
    </location>
</feature>
<feature type="compositionally biased region" description="Low complexity" evidence="1">
    <location>
        <begin position="288"/>
        <end position="305"/>
    </location>
</feature>
<feature type="compositionally biased region" description="Low complexity" evidence="1">
    <location>
        <begin position="431"/>
        <end position="441"/>
    </location>
</feature>
<organism evidence="2 3">
    <name type="scientific">Phaeomoniella chlamydospora</name>
    <name type="common">Phaeoacremonium chlamydosporum</name>
    <dbReference type="NCBI Taxonomy" id="158046"/>
    <lineage>
        <taxon>Eukaryota</taxon>
        <taxon>Fungi</taxon>
        <taxon>Dikarya</taxon>
        <taxon>Ascomycota</taxon>
        <taxon>Pezizomycotina</taxon>
        <taxon>Eurotiomycetes</taxon>
        <taxon>Chaetothyriomycetidae</taxon>
        <taxon>Phaeomoniellales</taxon>
        <taxon>Phaeomoniellaceae</taxon>
        <taxon>Phaeomoniella</taxon>
    </lineage>
</organism>
<feature type="region of interest" description="Disordered" evidence="1">
    <location>
        <begin position="69"/>
        <end position="90"/>
    </location>
</feature>
<sequence>MPFWGRPPGAGPGRKTNKGWGKRRWEGERRVEEISDSDDDDEQGVELEFGSRAFSSDELHFTGFDMGSGVRRRRTKYDSDDELEGSEEDMPEHVVIQGAETMQLMLREKEDYLVERALERIRRAQMLGKTNVKLSRQEMDALDALDRKTKLTAGPRPRGKKSSSSKAPPETKKKGRGDKFTNNSPRLAAIEPRKASGRSSLGTRSETQIPYPISPAEAYGNNGALMHGYYPPPAVRPSSSSSGPNSRNASSQSLRQQQQSAPPAQFQYPYMQGGRYYAVPEASRMRRPSSSSSRASSRPDPTDPSWEPRNRSSSNVLPYPLEPPQYQAYHGQPVPQYYDPRDPRFAPPGRRVASGPPDVYPGQLPAGYYRYPQPDMFTASGSAPNLAGPRRTSLPMGSSSSEVSNSTDEDEDEGVQVQVVEKPAGGYDVQTRSSTSTSKGKGAAKSKRGKGKR</sequence>
<reference evidence="2 3" key="1">
    <citation type="submission" date="2015-05" db="EMBL/GenBank/DDBJ databases">
        <title>Distinctive expansion of gene families associated with plant cell wall degradation and secondary metabolism in the genomes of grapevine trunk pathogens.</title>
        <authorList>
            <person name="Lawrence D.P."/>
            <person name="Travadon R."/>
            <person name="Rolshausen P.E."/>
            <person name="Baumgartner K."/>
        </authorList>
    </citation>
    <scope>NUCLEOTIDE SEQUENCE [LARGE SCALE GENOMIC DNA]</scope>
    <source>
        <strain evidence="2">UCRPC4</strain>
    </source>
</reference>
<feature type="compositionally biased region" description="Basic and acidic residues" evidence="1">
    <location>
        <begin position="23"/>
        <end position="33"/>
    </location>
</feature>
<comment type="caution">
    <text evidence="2">The sequence shown here is derived from an EMBL/GenBank/DDBJ whole genome shotgun (WGS) entry which is preliminary data.</text>
</comment>
<gene>
    <name evidence="2" type="ORF">UCRPC4_g01327</name>
</gene>
<keyword evidence="3" id="KW-1185">Reference proteome</keyword>
<dbReference type="OrthoDB" id="63113at2759"/>
<dbReference type="EMBL" id="LCWF01000031">
    <property type="protein sequence ID" value="KKY27032.1"/>
    <property type="molecule type" value="Genomic_DNA"/>
</dbReference>
<reference evidence="2 3" key="2">
    <citation type="submission" date="2015-05" db="EMBL/GenBank/DDBJ databases">
        <authorList>
            <person name="Morales-Cruz A."/>
            <person name="Amrine K.C."/>
            <person name="Cantu D."/>
        </authorList>
    </citation>
    <scope>NUCLEOTIDE SEQUENCE [LARGE SCALE GENOMIC DNA]</scope>
    <source>
        <strain evidence="2">UCRPC4</strain>
    </source>
</reference>
<feature type="compositionally biased region" description="Low complexity" evidence="1">
    <location>
        <begin position="236"/>
        <end position="265"/>
    </location>
</feature>
<evidence type="ECO:0000256" key="1">
    <source>
        <dbReference type="SAM" id="MobiDB-lite"/>
    </source>
</evidence>
<feature type="compositionally biased region" description="Acidic residues" evidence="1">
    <location>
        <begin position="34"/>
        <end position="44"/>
    </location>
</feature>
<evidence type="ECO:0000313" key="3">
    <source>
        <dbReference type="Proteomes" id="UP000053317"/>
    </source>
</evidence>
<dbReference type="Proteomes" id="UP000053317">
    <property type="component" value="Unassembled WGS sequence"/>
</dbReference>
<name>A0A0G2EWL5_PHACM</name>
<protein>
    <submittedName>
        <fullName evidence="2">Putative copii vesicles protein</fullName>
    </submittedName>
</protein>
<proteinExistence type="predicted"/>
<accession>A0A0G2EWL5</accession>
<feature type="region of interest" description="Disordered" evidence="1">
    <location>
        <begin position="1"/>
        <end position="44"/>
    </location>
</feature>
<evidence type="ECO:0000313" key="2">
    <source>
        <dbReference type="EMBL" id="KKY27032.1"/>
    </source>
</evidence>
<feature type="compositionally biased region" description="Polar residues" evidence="1">
    <location>
        <begin position="197"/>
        <end position="208"/>
    </location>
</feature>